<organism evidence="2">
    <name type="scientific">invertebrate metagenome</name>
    <dbReference type="NCBI Taxonomy" id="1711999"/>
    <lineage>
        <taxon>unclassified sequences</taxon>
        <taxon>metagenomes</taxon>
        <taxon>organismal metagenomes</taxon>
    </lineage>
</organism>
<reference evidence="2" key="1">
    <citation type="journal article" date="2017" name="Appl. Environ. Microbiol.">
        <title>Molecular characterization of an Endozoicomonas-like organism causing infection in king scallop Pecten maximus L.</title>
        <authorList>
            <person name="Cano I."/>
            <person name="van Aerle R."/>
            <person name="Ross S."/>
            <person name="Verner-Jeffreys D.W."/>
            <person name="Paley R.K."/>
            <person name="Rimmer G."/>
            <person name="Ryder D."/>
            <person name="Hooper P."/>
            <person name="Stone D."/>
            <person name="Feist S.W."/>
        </authorList>
    </citation>
    <scope>NUCLEOTIDE SEQUENCE</scope>
</reference>
<feature type="transmembrane region" description="Helical" evidence="1">
    <location>
        <begin position="71"/>
        <end position="92"/>
    </location>
</feature>
<evidence type="ECO:0000256" key="1">
    <source>
        <dbReference type="SAM" id="Phobius"/>
    </source>
</evidence>
<dbReference type="AlphaFoldDB" id="A0A2H9T9B8"/>
<comment type="caution">
    <text evidence="2">The sequence shown here is derived from an EMBL/GenBank/DDBJ whole genome shotgun (WGS) entry which is preliminary data.</text>
</comment>
<feature type="transmembrane region" description="Helical" evidence="1">
    <location>
        <begin position="129"/>
        <end position="149"/>
    </location>
</feature>
<sequence>MTIVQFFWFFARGVAMGAADVVPGVSGGTVAFITGIYDRLLLALKQVNLMAVRVVLKDGFTAGWQYIDGNFLVAVFGGILCSIITLSHGISYVMTTYPLYLWSFFFGLVLISGFYMLRQVACWDISTSIALLIGGSLAYAITVVPVMTLSTSSVTFVLGGALAICAMILPGISGSFILLLLGLYGPVLDAVKTWDIAVLSLFCAGCVVGLLSFSRILSWLLMRHRSMALSFLTGLMLGALGKLWPWKETVTTWTNGHGEVMPLLQNNVMPGTYEILTGSSASIGGSLLAMIAAVVLVLGIEWSGKKLKSLNETA</sequence>
<feature type="transmembrane region" description="Helical" evidence="1">
    <location>
        <begin position="156"/>
        <end position="184"/>
    </location>
</feature>
<feature type="transmembrane region" description="Helical" evidence="1">
    <location>
        <begin position="226"/>
        <end position="244"/>
    </location>
</feature>
<feature type="transmembrane region" description="Helical" evidence="1">
    <location>
        <begin position="99"/>
        <end position="117"/>
    </location>
</feature>
<proteinExistence type="predicted"/>
<evidence type="ECO:0000313" key="2">
    <source>
        <dbReference type="EMBL" id="PJE79794.1"/>
    </source>
</evidence>
<dbReference type="PANTHER" id="PTHR37308">
    <property type="entry name" value="INTEGRAL MEMBRANE PROTEIN"/>
    <property type="match status" value="1"/>
</dbReference>
<protein>
    <recommendedName>
        <fullName evidence="3">DUF368 domain-containing protein</fullName>
    </recommendedName>
</protein>
<dbReference type="Pfam" id="PF04018">
    <property type="entry name" value="VCA0040-like"/>
    <property type="match status" value="1"/>
</dbReference>
<keyword evidence="1" id="KW-0472">Membrane</keyword>
<dbReference type="InterPro" id="IPR007163">
    <property type="entry name" value="VCA0040-like"/>
</dbReference>
<dbReference type="PANTHER" id="PTHR37308:SF1">
    <property type="entry name" value="POLYPRENYL-PHOSPHATE TRANSPORTER"/>
    <property type="match status" value="1"/>
</dbReference>
<dbReference type="EMBL" id="NSIT01000047">
    <property type="protein sequence ID" value="PJE79794.1"/>
    <property type="molecule type" value="Genomic_DNA"/>
</dbReference>
<gene>
    <name evidence="2" type="ORF">CI610_01226</name>
</gene>
<keyword evidence="1" id="KW-1133">Transmembrane helix</keyword>
<evidence type="ECO:0008006" key="3">
    <source>
        <dbReference type="Google" id="ProtNLM"/>
    </source>
</evidence>
<feature type="transmembrane region" description="Helical" evidence="1">
    <location>
        <begin position="275"/>
        <end position="300"/>
    </location>
</feature>
<accession>A0A2H9T9B8</accession>
<keyword evidence="1" id="KW-0812">Transmembrane</keyword>
<name>A0A2H9T9B8_9ZZZZ</name>
<feature type="transmembrane region" description="Helical" evidence="1">
    <location>
        <begin position="196"/>
        <end position="214"/>
    </location>
</feature>